<dbReference type="InterPro" id="IPR045010">
    <property type="entry name" value="MDR_fam"/>
</dbReference>
<proteinExistence type="predicted"/>
<feature type="domain" description="Enoyl reductase (ER)" evidence="2">
    <location>
        <begin position="54"/>
        <end position="332"/>
    </location>
</feature>
<gene>
    <name evidence="3" type="primary">yfmJ</name>
    <name evidence="3" type="ORF">BN1080_02754</name>
</gene>
<protein>
    <submittedName>
        <fullName evidence="3">Putative NADP-dependent oxidoreductase YfmJ</fullName>
    </submittedName>
</protein>
<dbReference type="EMBL" id="CCXS01000001">
    <property type="protein sequence ID" value="CEG23750.1"/>
    <property type="molecule type" value="Genomic_DNA"/>
</dbReference>
<dbReference type="Pfam" id="PF00107">
    <property type="entry name" value="ADH_zinc_N"/>
    <property type="match status" value="1"/>
</dbReference>
<dbReference type="PANTHER" id="PTHR43205:SF7">
    <property type="entry name" value="PROSTAGLANDIN REDUCTASE 1"/>
    <property type="match status" value="1"/>
</dbReference>
<accession>A0A098EPM1</accession>
<keyword evidence="1" id="KW-0560">Oxidoreductase</keyword>
<evidence type="ECO:0000313" key="3">
    <source>
        <dbReference type="EMBL" id="CEG23750.1"/>
    </source>
</evidence>
<dbReference type="RefSeq" id="WP_052652685.1">
    <property type="nucleotide sequence ID" value="NZ_CCXS01000001.1"/>
</dbReference>
<dbReference type="InterPro" id="IPR041694">
    <property type="entry name" value="ADH_N_2"/>
</dbReference>
<dbReference type="InterPro" id="IPR036291">
    <property type="entry name" value="NAD(P)-bd_dom_sf"/>
</dbReference>
<dbReference type="Proteomes" id="UP000043699">
    <property type="component" value="Unassembled WGS sequence"/>
</dbReference>
<dbReference type="Pfam" id="PF16884">
    <property type="entry name" value="ADH_N_2"/>
    <property type="match status" value="1"/>
</dbReference>
<dbReference type="CDD" id="cd05288">
    <property type="entry name" value="PGDH"/>
    <property type="match status" value="1"/>
</dbReference>
<evidence type="ECO:0000259" key="2">
    <source>
        <dbReference type="SMART" id="SM00829"/>
    </source>
</evidence>
<dbReference type="SMART" id="SM00829">
    <property type="entry name" value="PKS_ER"/>
    <property type="match status" value="1"/>
</dbReference>
<keyword evidence="4" id="KW-1185">Reference proteome</keyword>
<dbReference type="InterPro" id="IPR020843">
    <property type="entry name" value="ER"/>
</dbReference>
<dbReference type="InterPro" id="IPR011032">
    <property type="entry name" value="GroES-like_sf"/>
</dbReference>
<dbReference type="FunFam" id="3.40.50.720:FF:000121">
    <property type="entry name" value="Prostaglandin reductase 2"/>
    <property type="match status" value="1"/>
</dbReference>
<dbReference type="SUPFAM" id="SSF50129">
    <property type="entry name" value="GroES-like"/>
    <property type="match status" value="1"/>
</dbReference>
<dbReference type="AlphaFoldDB" id="A0A098EPM1"/>
<dbReference type="Gene3D" id="3.90.180.10">
    <property type="entry name" value="Medium-chain alcohol dehydrogenases, catalytic domain"/>
    <property type="match status" value="1"/>
</dbReference>
<dbReference type="STRING" id="1499687.BN1080_02754"/>
<evidence type="ECO:0000313" key="4">
    <source>
        <dbReference type="Proteomes" id="UP000043699"/>
    </source>
</evidence>
<reference evidence="3 4" key="1">
    <citation type="submission" date="2014-09" db="EMBL/GenBank/DDBJ databases">
        <authorList>
            <person name="Urmite Genomes Urmite Genomes"/>
        </authorList>
    </citation>
    <scope>NUCLEOTIDE SEQUENCE [LARGE SCALE GENOMIC DNA]</scope>
    <source>
        <strain evidence="3 4">ES2</strain>
    </source>
</reference>
<dbReference type="SUPFAM" id="SSF51735">
    <property type="entry name" value="NAD(P)-binding Rossmann-fold domains"/>
    <property type="match status" value="1"/>
</dbReference>
<dbReference type="PANTHER" id="PTHR43205">
    <property type="entry name" value="PROSTAGLANDIN REDUCTASE"/>
    <property type="match status" value="1"/>
</dbReference>
<evidence type="ECO:0000256" key="1">
    <source>
        <dbReference type="ARBA" id="ARBA00023002"/>
    </source>
</evidence>
<dbReference type="Gene3D" id="3.40.50.720">
    <property type="entry name" value="NAD(P)-binding Rossmann-like Domain"/>
    <property type="match status" value="1"/>
</dbReference>
<dbReference type="GO" id="GO:0016628">
    <property type="term" value="F:oxidoreductase activity, acting on the CH-CH group of donors, NAD or NADP as acceptor"/>
    <property type="evidence" value="ECO:0007669"/>
    <property type="project" value="InterPro"/>
</dbReference>
<dbReference type="InterPro" id="IPR013149">
    <property type="entry name" value="ADH-like_C"/>
</dbReference>
<organism evidence="3 4">
    <name type="scientific">Planococcus massiliensis</name>
    <dbReference type="NCBI Taxonomy" id="1499687"/>
    <lineage>
        <taxon>Bacteria</taxon>
        <taxon>Bacillati</taxon>
        <taxon>Bacillota</taxon>
        <taxon>Bacilli</taxon>
        <taxon>Bacillales</taxon>
        <taxon>Caryophanaceae</taxon>
        <taxon>Planococcus</taxon>
    </lineage>
</organism>
<dbReference type="OrthoDB" id="9805663at2"/>
<name>A0A098EPM1_9BACL</name>
<sequence>MAVKTYREIHLINRPEGTPTDQDFAFVEKDIPSIKENELLLKTLYLSVDPYMRGRMRDVKSYVAPYKLNEPMNGGVLAEVLDSKSDRFQQGDIVTGTLNWGEYNIVQANAVQKVDPSIAPITTRLGVLGMTGLTAYFGLLDIGKPQAGETVVVSGAAGAVGSIVGQIAKLKGARAVGIAGSDEKVDYLVNELGFDAAVNYKKDSFEDDLKKAVADGVDVYFDNVGGPVSDAVILELNRNSRVVLCGTISSYNNPAEDLGPRIQWKFITTSSMMKGFTLGDYASELKTGAVEMAKWFQEGKLKYEETIIEGFDQTLEAFRGLFEGSNLGKQLVKVADPEIAKL</sequence>